<dbReference type="InterPro" id="IPR046253">
    <property type="entry name" value="DUF6286"/>
</dbReference>
<keyword evidence="1" id="KW-0812">Transmembrane</keyword>
<organism evidence="3 4">
    <name type="scientific">Nocardia vulneris</name>
    <dbReference type="NCBI Taxonomy" id="1141657"/>
    <lineage>
        <taxon>Bacteria</taxon>
        <taxon>Bacillati</taxon>
        <taxon>Actinomycetota</taxon>
        <taxon>Actinomycetes</taxon>
        <taxon>Mycobacteriales</taxon>
        <taxon>Nocardiaceae</taxon>
        <taxon>Nocardia</taxon>
    </lineage>
</organism>
<keyword evidence="4" id="KW-1185">Reference proteome</keyword>
<feature type="transmembrane region" description="Helical" evidence="1">
    <location>
        <begin position="12"/>
        <end position="34"/>
    </location>
</feature>
<reference evidence="3 4" key="1">
    <citation type="journal article" date="2014" name="Int. J. Syst. Evol. Microbiol.">
        <title>Nocardia vulneris sp. nov., isolated from wounds of human patients in North America.</title>
        <authorList>
            <person name="Lasker B.A."/>
            <person name="Bell M."/>
            <person name="Klenk H.P."/>
            <person name="Sproer C."/>
            <person name="Schumann C."/>
            <person name="Schumann P."/>
            <person name="Brown J.M."/>
        </authorList>
    </citation>
    <scope>NUCLEOTIDE SEQUENCE [LARGE SCALE GENOMIC DNA]</scope>
    <source>
        <strain evidence="3 4">W9851</strain>
    </source>
</reference>
<protein>
    <recommendedName>
        <fullName evidence="2">DUF6286 domain-containing protein</fullName>
    </recommendedName>
</protein>
<dbReference type="EMBL" id="JNFP01000017">
    <property type="protein sequence ID" value="KIA63978.1"/>
    <property type="molecule type" value="Genomic_DNA"/>
</dbReference>
<accession>A0ABR4ZF13</accession>
<comment type="caution">
    <text evidence="3">The sequence shown here is derived from an EMBL/GenBank/DDBJ whole genome shotgun (WGS) entry which is preliminary data.</text>
</comment>
<keyword evidence="1" id="KW-1133">Transmembrane helix</keyword>
<sequence>MIRRPRRVGPAIVVAVVLIAGCAAVAVSLIQRLVGAREFVSYDTVATDLHGLTWNELPVLVAGAAAAVLGFVLLGLALWPGRPAVLPLADEDGLSAGVTRGGLRTALRSAAGAVDGVDSARIRLRRKGVQVSARTDRTGTDALPAAICATLTRRVQEIGPQPVRRVRAKVRGPKTGAAR</sequence>
<dbReference type="RefSeq" id="WP_043670995.1">
    <property type="nucleotide sequence ID" value="NZ_BDCI01000017.1"/>
</dbReference>
<evidence type="ECO:0000259" key="2">
    <source>
        <dbReference type="Pfam" id="PF19803"/>
    </source>
</evidence>
<feature type="domain" description="DUF6286" evidence="2">
    <location>
        <begin position="68"/>
        <end position="171"/>
    </location>
</feature>
<dbReference type="Proteomes" id="UP000031364">
    <property type="component" value="Unassembled WGS sequence"/>
</dbReference>
<proteinExistence type="predicted"/>
<feature type="transmembrane region" description="Helical" evidence="1">
    <location>
        <begin position="57"/>
        <end position="79"/>
    </location>
</feature>
<evidence type="ECO:0000313" key="3">
    <source>
        <dbReference type="EMBL" id="KIA63978.1"/>
    </source>
</evidence>
<name>A0ABR4ZF13_9NOCA</name>
<evidence type="ECO:0000256" key="1">
    <source>
        <dbReference type="SAM" id="Phobius"/>
    </source>
</evidence>
<gene>
    <name evidence="3" type="ORF">FG87_16510</name>
</gene>
<dbReference type="Pfam" id="PF19803">
    <property type="entry name" value="DUF6286"/>
    <property type="match status" value="1"/>
</dbReference>
<evidence type="ECO:0000313" key="4">
    <source>
        <dbReference type="Proteomes" id="UP000031364"/>
    </source>
</evidence>
<keyword evidence="1" id="KW-0472">Membrane</keyword>
<dbReference type="PROSITE" id="PS51257">
    <property type="entry name" value="PROKAR_LIPOPROTEIN"/>
    <property type="match status" value="1"/>
</dbReference>